<dbReference type="EMBL" id="QZJZ01000087">
    <property type="protein sequence ID" value="RJP57021.1"/>
    <property type="molecule type" value="Genomic_DNA"/>
</dbReference>
<comment type="caution">
    <text evidence="3">The sequence shown here is derived from an EMBL/GenBank/DDBJ whole genome shotgun (WGS) entry which is preliminary data.</text>
</comment>
<dbReference type="Pfam" id="PF13548">
    <property type="entry name" value="DUF4126"/>
    <property type="match status" value="1"/>
</dbReference>
<gene>
    <name evidence="3" type="ORF">C4541_11125</name>
</gene>
<feature type="transmembrane region" description="Helical" evidence="1">
    <location>
        <begin position="46"/>
        <end position="65"/>
    </location>
</feature>
<dbReference type="InterPro" id="IPR025196">
    <property type="entry name" value="DUF4126"/>
</dbReference>
<evidence type="ECO:0000256" key="1">
    <source>
        <dbReference type="SAM" id="Phobius"/>
    </source>
</evidence>
<feature type="transmembrane region" description="Helical" evidence="1">
    <location>
        <begin position="160"/>
        <end position="178"/>
    </location>
</feature>
<feature type="domain" description="DUF4126" evidence="2">
    <location>
        <begin position="9"/>
        <end position="177"/>
    </location>
</feature>
<organism evidence="3 4">
    <name type="scientific">Candidatus Auribacter fodinae</name>
    <dbReference type="NCBI Taxonomy" id="2093366"/>
    <lineage>
        <taxon>Bacteria</taxon>
        <taxon>Pseudomonadati</taxon>
        <taxon>Candidatus Auribacterota</taxon>
        <taxon>Candidatus Auribacteria</taxon>
        <taxon>Candidatus Auribacterales</taxon>
        <taxon>Candidatus Auribacteraceae</taxon>
        <taxon>Candidatus Auribacter</taxon>
    </lineage>
</organism>
<dbReference type="AlphaFoldDB" id="A0A3A4R6A0"/>
<keyword evidence="1" id="KW-1133">Transmembrane helix</keyword>
<keyword evidence="1" id="KW-0472">Membrane</keyword>
<evidence type="ECO:0000259" key="2">
    <source>
        <dbReference type="Pfam" id="PF13548"/>
    </source>
</evidence>
<proteinExistence type="predicted"/>
<sequence length="207" mass="22089">MDTATSTALLLGGSYASGVNLYLTAAGLGIAHRLEWLQLPGELETLANPLIIGIAVLMYIVEFFADKIPYVDSGWDTIHTLIRPLGGAALGYMALSDAGPVLQYPVSLLTGAIALESHLTKATARLAINTSPEPVTNSVASVSEDVGVLGALYLIIKHPVVIAIVSIILVIFSIWFLIKMSQLVKKIFSRSKPTPSENMQTVNSTKK</sequence>
<accession>A0A3A4R6A0</accession>
<feature type="transmembrane region" description="Helical" evidence="1">
    <location>
        <begin position="77"/>
        <end position="95"/>
    </location>
</feature>
<evidence type="ECO:0000313" key="4">
    <source>
        <dbReference type="Proteomes" id="UP000266426"/>
    </source>
</evidence>
<dbReference type="Proteomes" id="UP000266426">
    <property type="component" value="Unassembled WGS sequence"/>
</dbReference>
<name>A0A3A4R6A0_9BACT</name>
<protein>
    <submittedName>
        <fullName evidence="3">DUF4126 domain-containing protein</fullName>
    </submittedName>
</protein>
<keyword evidence="1" id="KW-0812">Transmembrane</keyword>
<reference evidence="3 4" key="1">
    <citation type="journal article" date="2017" name="ISME J.">
        <title>Energy and carbon metabolisms in a deep terrestrial subsurface fluid microbial community.</title>
        <authorList>
            <person name="Momper L."/>
            <person name="Jungbluth S.P."/>
            <person name="Lee M.D."/>
            <person name="Amend J.P."/>
        </authorList>
    </citation>
    <scope>NUCLEOTIDE SEQUENCE [LARGE SCALE GENOMIC DNA]</scope>
    <source>
        <strain evidence="3">SURF_26</strain>
    </source>
</reference>
<evidence type="ECO:0000313" key="3">
    <source>
        <dbReference type="EMBL" id="RJP57021.1"/>
    </source>
</evidence>